<evidence type="ECO:0000313" key="5">
    <source>
        <dbReference type="Proteomes" id="UP000027361"/>
    </source>
</evidence>
<evidence type="ECO:0000256" key="1">
    <source>
        <dbReference type="PROSITE-ProRule" id="PRU00453"/>
    </source>
</evidence>
<feature type="compositionally biased region" description="Acidic residues" evidence="2">
    <location>
        <begin position="133"/>
        <end position="146"/>
    </location>
</feature>
<dbReference type="PROSITE" id="PS51083">
    <property type="entry name" value="ZF_HIT"/>
    <property type="match status" value="1"/>
</dbReference>
<dbReference type="CDD" id="cd23024">
    <property type="entry name" value="zf-HIT_ZNHIT2-3"/>
    <property type="match status" value="1"/>
</dbReference>
<dbReference type="AlphaFoldDB" id="A0A066WN02"/>
<dbReference type="PANTHER" id="PTHR15555:SF0">
    <property type="entry name" value="ZINC FINGER HIT DOMAIN-CONTAINING PROTEIN 2"/>
    <property type="match status" value="1"/>
</dbReference>
<organism evidence="4 5">
    <name type="scientific">Tilletiaria anomala (strain ATCC 24038 / CBS 436.72 / UBC 951)</name>
    <dbReference type="NCBI Taxonomy" id="1037660"/>
    <lineage>
        <taxon>Eukaryota</taxon>
        <taxon>Fungi</taxon>
        <taxon>Dikarya</taxon>
        <taxon>Basidiomycota</taxon>
        <taxon>Ustilaginomycotina</taxon>
        <taxon>Exobasidiomycetes</taxon>
        <taxon>Georgefischeriales</taxon>
        <taxon>Tilletiariaceae</taxon>
        <taxon>Tilletiaria</taxon>
    </lineage>
</organism>
<feature type="region of interest" description="Disordered" evidence="2">
    <location>
        <begin position="617"/>
        <end position="642"/>
    </location>
</feature>
<keyword evidence="1" id="KW-0862">Zinc</keyword>
<dbReference type="RefSeq" id="XP_013244863.1">
    <property type="nucleotide sequence ID" value="XM_013389409.1"/>
</dbReference>
<name>A0A066WN02_TILAU</name>
<dbReference type="InterPro" id="IPR039646">
    <property type="entry name" value="ZNHIT2"/>
</dbReference>
<dbReference type="SUPFAM" id="SSF144232">
    <property type="entry name" value="HIT/MYND zinc finger-like"/>
    <property type="match status" value="1"/>
</dbReference>
<gene>
    <name evidence="4" type="ORF">K437DRAFT_272857</name>
</gene>
<feature type="region of interest" description="Disordered" evidence="2">
    <location>
        <begin position="556"/>
        <end position="577"/>
    </location>
</feature>
<feature type="region of interest" description="Disordered" evidence="2">
    <location>
        <begin position="133"/>
        <end position="159"/>
    </location>
</feature>
<dbReference type="Proteomes" id="UP000027361">
    <property type="component" value="Unassembled WGS sequence"/>
</dbReference>
<dbReference type="Gene3D" id="3.30.60.190">
    <property type="match status" value="1"/>
</dbReference>
<dbReference type="InterPro" id="IPR007529">
    <property type="entry name" value="Znf_HIT"/>
</dbReference>
<keyword evidence="1" id="KW-0479">Metal-binding</keyword>
<dbReference type="EMBL" id="JMSN01000015">
    <property type="protein sequence ID" value="KDN52015.1"/>
    <property type="molecule type" value="Genomic_DNA"/>
</dbReference>
<sequence>MSLSELYNIRKVLRNDSEREGAGSGLSDGKLAGAQGLRGRVCIFCRKQDARYICPSCNAAYCSKTCYLSKRHASCSAAFAQRSLVEYRDRLAVHGGSTTAALTRDSIDDLQNAQAAAARKEMMKTLRKLEELGLDTEQSAENDSASESDKEGPGLDDGLTQQLAQTNKVDELLAFLTPEEQESFHRMLRDPQSRERLMSDLTIEAHHVISSTMSNASFERSPSAGKTRTLDTWLAEPWWALTGESGSPLRSCLLSTLNIPEGEPTCLRESLAQEFSASAAKLISKMRSTLQAGSMMKIRDLRYNLLSVILSYAYIVRHLAVPSLSSLSKPFDEASMEAQEQAHAASMLLDRLAPFLTRVALPQAPSGLLDDNQHLASTVLESAEDSTLWFLARLGPDDAGREPAKLLLAVTKDAQKLLSPSAISIASIASTGEPTDAAADSSNERRFLNQYFHCRILIAAIFDLWMAIEPMVQQTGSQSASKARKHTAATRSKLLLYLAQYLATFTASERENFNEELAAETTRLDMELEDAELQNEVKAKEHFEMEQAQLGARGLEQQSPPLVPGPQADAPSAQGELSHLCREAGQRQSEPGPMIEVLDVQDSASQLVAGEDSSMTYAEVPQKMPNFKQLKQQRGRGAQRLQ</sequence>
<reference evidence="4 5" key="1">
    <citation type="submission" date="2014-05" db="EMBL/GenBank/DDBJ databases">
        <title>Draft genome sequence of a rare smut relative, Tilletiaria anomala UBC 951.</title>
        <authorList>
            <consortium name="DOE Joint Genome Institute"/>
            <person name="Toome M."/>
            <person name="Kuo A."/>
            <person name="Henrissat B."/>
            <person name="Lipzen A."/>
            <person name="Tritt A."/>
            <person name="Yoshinaga Y."/>
            <person name="Zane M."/>
            <person name="Barry K."/>
            <person name="Grigoriev I.V."/>
            <person name="Spatafora J.W."/>
            <person name="Aimea M.C."/>
        </authorList>
    </citation>
    <scope>NUCLEOTIDE SEQUENCE [LARGE SCALE GENOMIC DNA]</scope>
    <source>
        <strain evidence="4 5">UBC 951</strain>
    </source>
</reference>
<keyword evidence="1" id="KW-0863">Zinc-finger</keyword>
<dbReference type="Pfam" id="PF04438">
    <property type="entry name" value="zf-HIT"/>
    <property type="match status" value="1"/>
</dbReference>
<feature type="domain" description="HIT-type" evidence="3">
    <location>
        <begin position="42"/>
        <end position="75"/>
    </location>
</feature>
<dbReference type="STRING" id="1037660.A0A066WN02"/>
<evidence type="ECO:0000313" key="4">
    <source>
        <dbReference type="EMBL" id="KDN52015.1"/>
    </source>
</evidence>
<evidence type="ECO:0000259" key="3">
    <source>
        <dbReference type="PROSITE" id="PS51083"/>
    </source>
</evidence>
<dbReference type="OrthoDB" id="18412at2759"/>
<dbReference type="PANTHER" id="PTHR15555">
    <property type="entry name" value="ZINC FINGER HIT DOMAIN CONTAINING PROTEIN 2 PROTEIN FON -RELATED"/>
    <property type="match status" value="1"/>
</dbReference>
<comment type="caution">
    <text evidence="4">The sequence shown here is derived from an EMBL/GenBank/DDBJ whole genome shotgun (WGS) entry which is preliminary data.</text>
</comment>
<dbReference type="GO" id="GO:0008270">
    <property type="term" value="F:zinc ion binding"/>
    <property type="evidence" value="ECO:0007669"/>
    <property type="project" value="UniProtKB-UniRule"/>
</dbReference>
<keyword evidence="5" id="KW-1185">Reference proteome</keyword>
<proteinExistence type="predicted"/>
<evidence type="ECO:0000256" key="2">
    <source>
        <dbReference type="SAM" id="MobiDB-lite"/>
    </source>
</evidence>
<protein>
    <recommendedName>
        <fullName evidence="3">HIT-type domain-containing protein</fullName>
    </recommendedName>
</protein>
<dbReference type="GeneID" id="25266383"/>
<accession>A0A066WN02</accession>
<dbReference type="HOGENOM" id="CLU_454295_0_0_1"/>
<dbReference type="InParanoid" id="A0A066WN02"/>